<reference evidence="2 3" key="1">
    <citation type="journal article" date="2011" name="J. Bacteriol.">
        <title>Complete genome sequence of the polycyclic aromatic hydrocarbon-degrading bacterium Alteromonas sp. strain SN2.</title>
        <authorList>
            <person name="Jin H.M."/>
            <person name="Jeong H."/>
            <person name="Moon E.J."/>
            <person name="Math R.K."/>
            <person name="Lee K."/>
            <person name="Kim H.J."/>
            <person name="Jeon C.O."/>
            <person name="Oh T.K."/>
            <person name="Kim J.F."/>
        </authorList>
    </citation>
    <scope>NUCLEOTIDE SEQUENCE [LARGE SCALE GENOMIC DNA]</scope>
    <source>
        <strain evidence="3">JCM 17741 / KACC 18427 / KCTC 11700BP / SN2</strain>
    </source>
</reference>
<dbReference type="Pfam" id="PF03929">
    <property type="entry name" value="PepSY_TM"/>
    <property type="match status" value="1"/>
</dbReference>
<feature type="transmembrane region" description="Helical" evidence="1">
    <location>
        <begin position="456"/>
        <end position="472"/>
    </location>
</feature>
<dbReference type="PANTHER" id="PTHR34219:SF4">
    <property type="entry name" value="PEPSY DOMAIN-CONTAINING PROTEIN"/>
    <property type="match status" value="1"/>
</dbReference>
<protein>
    <submittedName>
        <fullName evidence="2">PepSY-associated membrane protein</fullName>
    </submittedName>
</protein>
<feature type="transmembrane region" description="Helical" evidence="1">
    <location>
        <begin position="484"/>
        <end position="502"/>
    </location>
</feature>
<keyword evidence="1" id="KW-0472">Membrane</keyword>
<feature type="transmembrane region" description="Helical" evidence="1">
    <location>
        <begin position="6"/>
        <end position="28"/>
    </location>
</feature>
<organism evidence="2 3">
    <name type="scientific">Alteromonas naphthalenivorans</name>
    <dbReference type="NCBI Taxonomy" id="715451"/>
    <lineage>
        <taxon>Bacteria</taxon>
        <taxon>Pseudomonadati</taxon>
        <taxon>Pseudomonadota</taxon>
        <taxon>Gammaproteobacteria</taxon>
        <taxon>Alteromonadales</taxon>
        <taxon>Alteromonadaceae</taxon>
        <taxon>Alteromonas/Salinimonas group</taxon>
        <taxon>Alteromonas</taxon>
    </lineage>
</organism>
<feature type="transmembrane region" description="Helical" evidence="1">
    <location>
        <begin position="377"/>
        <end position="398"/>
    </location>
</feature>
<proteinExistence type="predicted"/>
<dbReference type="InterPro" id="IPR005625">
    <property type="entry name" value="PepSY-ass_TM"/>
</dbReference>
<dbReference type="Proteomes" id="UP000000683">
    <property type="component" value="Chromosome"/>
</dbReference>
<gene>
    <name evidence="2" type="ordered locus">ambt_06910</name>
</gene>
<evidence type="ECO:0000256" key="1">
    <source>
        <dbReference type="SAM" id="Phobius"/>
    </source>
</evidence>
<sequence length="561" mass="63015">MIWLHTYLGIISGWLLFVIFVTGTLSYFTPEITYWMMPERQVIVSDGFDRNIVVDEASYTQTKTQTNTQTKTKGAQESQRFQIEQSLNYLQHHAKNASSWRIYLPTAREQHWYVQWREGKIRHTVSFNKDATLLGSTTDTKGGLFFRNFHYTLQLRGYGGRYIAGIAAMAMLLTLFSGIYTHRRFFKDFFTLRKGKISKWTSDLHALVGIVTLPFCLMICISAIMIYAIMYTPFSANMHFEQGERGVNKAIIPSLPPLTNSTSTAANSVKSSAAGASEYMLSKSIAYSAILTSLKAQWQEPHAIKRITVEAPGNENSRFIIERTKSLTVSNRADRLVYSSYTATPLEGYEDESAPATFRRIMYGLHQANFATTGLRWLLFGLGVLSCVLIASGLIIWVNQRRTNLSKGQKRIPLSLHIMEKGNIASIMGMAIATPVFLLANRLIPADTLNRANMEISAFFVAWLYCLVHVIFRPAKNAWFEQTLVAVVSFISLAVVGICMPFERIKGAVGTADITYLSFFLGFVLCGAVFSALAYWLRVRLSASSLSGATCNQDNLETKKE</sequence>
<feature type="transmembrane region" description="Helical" evidence="1">
    <location>
        <begin position="204"/>
        <end position="229"/>
    </location>
</feature>
<accession>F5Z772</accession>
<dbReference type="HOGENOM" id="CLU_025664_2_0_6"/>
<dbReference type="EMBL" id="CP002339">
    <property type="protein sequence ID" value="AEF02915.1"/>
    <property type="molecule type" value="Genomic_DNA"/>
</dbReference>
<evidence type="ECO:0000313" key="3">
    <source>
        <dbReference type="Proteomes" id="UP000000683"/>
    </source>
</evidence>
<dbReference type="eggNOG" id="COG3182">
    <property type="taxonomic scope" value="Bacteria"/>
</dbReference>
<keyword evidence="1" id="KW-1133">Transmembrane helix</keyword>
<dbReference type="AlphaFoldDB" id="F5Z772"/>
<dbReference type="KEGG" id="alt:ambt_06910"/>
<name>F5Z772_ALTNA</name>
<keyword evidence="1" id="KW-0812">Transmembrane</keyword>
<evidence type="ECO:0000313" key="2">
    <source>
        <dbReference type="EMBL" id="AEF02915.1"/>
    </source>
</evidence>
<feature type="transmembrane region" description="Helical" evidence="1">
    <location>
        <begin position="514"/>
        <end position="537"/>
    </location>
</feature>
<keyword evidence="3" id="KW-1185">Reference proteome</keyword>
<dbReference type="PANTHER" id="PTHR34219">
    <property type="entry name" value="IRON-REGULATED INNER MEMBRANE PROTEIN-RELATED"/>
    <property type="match status" value="1"/>
</dbReference>
<feature type="transmembrane region" description="Helical" evidence="1">
    <location>
        <begin position="424"/>
        <end position="444"/>
    </location>
</feature>
<feature type="transmembrane region" description="Helical" evidence="1">
    <location>
        <begin position="162"/>
        <end position="180"/>
    </location>
</feature>